<proteinExistence type="predicted"/>
<organism evidence="1 2">
    <name type="scientific">Neophaeococcomyces mojaviensis</name>
    <dbReference type="NCBI Taxonomy" id="3383035"/>
    <lineage>
        <taxon>Eukaryota</taxon>
        <taxon>Fungi</taxon>
        <taxon>Dikarya</taxon>
        <taxon>Ascomycota</taxon>
        <taxon>Pezizomycotina</taxon>
        <taxon>Eurotiomycetes</taxon>
        <taxon>Chaetothyriomycetidae</taxon>
        <taxon>Chaetothyriales</taxon>
        <taxon>Chaetothyriales incertae sedis</taxon>
        <taxon>Neophaeococcomyces</taxon>
    </lineage>
</organism>
<comment type="caution">
    <text evidence="1">The sequence shown here is derived from an EMBL/GenBank/DDBJ whole genome shotgun (WGS) entry which is preliminary data.</text>
</comment>
<gene>
    <name evidence="1" type="ORF">H2198_006594</name>
</gene>
<keyword evidence="2" id="KW-1185">Reference proteome</keyword>
<reference evidence="1" key="1">
    <citation type="submission" date="2022-10" db="EMBL/GenBank/DDBJ databases">
        <title>Culturing micro-colonial fungi from biological soil crusts in the Mojave desert and describing Neophaeococcomyces mojavensis, and introducing the new genera and species Taxawa tesnikishii.</title>
        <authorList>
            <person name="Kurbessoian T."/>
            <person name="Stajich J.E."/>
        </authorList>
    </citation>
    <scope>NUCLEOTIDE SEQUENCE</scope>
    <source>
        <strain evidence="1">JES_112</strain>
    </source>
</reference>
<dbReference type="EMBL" id="JAPDRQ010000123">
    <property type="protein sequence ID" value="KAJ9654362.1"/>
    <property type="molecule type" value="Genomic_DNA"/>
</dbReference>
<evidence type="ECO:0000313" key="1">
    <source>
        <dbReference type="EMBL" id="KAJ9654362.1"/>
    </source>
</evidence>
<evidence type="ECO:0000313" key="2">
    <source>
        <dbReference type="Proteomes" id="UP001172386"/>
    </source>
</evidence>
<sequence>MAQSGQQKTRYEHRDSILGSVEARRQSVASMTKNTSGEIKNPLLGIPREDLMQDVEDYAQKYDLMHAVDLLKKGALVSQQPDKIDELEELTAEEVRALTEEKTHRWRHPKTLYFLVALNSVGAAIQGWDQTGSNGANLSFPQEFGIADTGPTCESAGTCEANSWTIGVINAVPYMAIALFACWLSDPVNHYIGRRGAIFLGAIFSLVAPIGSALAQSWPQILVCRILLGIGMGLKEVTVPVFSAENAPANIRGALVMSWQMWVAFGIMLGFSANLVVVNAGAITWRLQLGSAFIPAVPLILGIWFVPESARWLIKKGKHAKAYQSLLRVRNTPLQAARDLYYIHAQIEAEHALLEEKGFQNDNFLTRSMELFTIPRIRRATQASGIIMIAQQMCGINIVAFYSSTIFVQAGSSQIVALLVSWGFGMTMFIFAVPALYTIDKLGRRTLLLATFPNMFWTLLATGMAFYVPTESAAHLGLIALFIFFFCAFYSPGEGPCAFVYSAEAFPLSHREIGMSWAVATNNFWAAVLSLTFPRMLRAFGAPGSFGFYAGLNVIALILIFLFLPETKERTLEELDYVFAVPTRQHAKYQVGTVLPWWFKRWILFQKSAKCPELYRLSREDAQTYRSSTEKV</sequence>
<accession>A0ACC3A2D2</accession>
<protein>
    <submittedName>
        <fullName evidence="1">Uncharacterized protein</fullName>
    </submittedName>
</protein>
<name>A0ACC3A2D2_9EURO</name>
<dbReference type="Proteomes" id="UP001172386">
    <property type="component" value="Unassembled WGS sequence"/>
</dbReference>